<proteinExistence type="inferred from homology"/>
<dbReference type="Gene3D" id="2.40.340.10">
    <property type="entry name" value="MoeA, C-terminal, domain IV"/>
    <property type="match status" value="1"/>
</dbReference>
<dbReference type="InterPro" id="IPR038987">
    <property type="entry name" value="MoeA-like"/>
</dbReference>
<keyword evidence="9 11" id="KW-0501">Molybdenum cofactor biosynthesis</keyword>
<evidence type="ECO:0000256" key="9">
    <source>
        <dbReference type="ARBA" id="ARBA00023150"/>
    </source>
</evidence>
<evidence type="ECO:0000256" key="10">
    <source>
        <dbReference type="ARBA" id="ARBA00047317"/>
    </source>
</evidence>
<sequence>MACPAHAEGVSGAPNSAKPLRAVCAGWSGNNEPMRSVAEHQQVVAGLIQAPALVRVPVGAAERLVLAADVIAPLNLPVFDNSAMDGYAVYRDDLAGASPTNPVTLPVTEDIPAGRTDILTLKPGTAHRIMTGAPLPAGATAVVPVEVTDGGTETVIITEEPRAGQHIRSAGEDVRVGDTVLSAGTRLMAPALGLAAALGLEELTVRPRLRVVIASTGSELVPPGTDLKPGQIYESNAIMLAAAVQEAGADAVVAPTVADDVEQFLAVLDEFGAQADLVITTGGVSAGAYEVVKDALTDAGVQFVSVAMQPGKPQGAGHVNGVPVLTLPGNPVSALVSFEVFIREPLRAAMGLAPARVRHEAVLTDPITAPAGKRQFRRGCWDADKGSVTAVGPPASHHLRWLAASNCLLDIPEDVTELAAGTTVSVWNLS</sequence>
<dbReference type="KEGG" id="mste:MSTE_00598"/>
<reference evidence="14" key="1">
    <citation type="journal article" date="2017" name="Genome Announc.">
        <title>Complete Genome Sequence of Mycobacterium stephanolepidis.</title>
        <authorList>
            <person name="Fukano H."/>
            <person name="Yoshida M."/>
            <person name="Katayama Y."/>
            <person name="Omatsu T."/>
            <person name="Mizutani T."/>
            <person name="Kurata O."/>
            <person name="Wada S."/>
            <person name="Hoshino Y."/>
        </authorList>
    </citation>
    <scope>NUCLEOTIDE SEQUENCE [LARGE SCALE GENOMIC DNA]</scope>
    <source>
        <strain evidence="14">NJB0901</strain>
    </source>
</reference>
<dbReference type="UniPathway" id="UPA00344"/>
<dbReference type="GO" id="GO:0046872">
    <property type="term" value="F:metal ion binding"/>
    <property type="evidence" value="ECO:0007669"/>
    <property type="project" value="UniProtKB-UniRule"/>
</dbReference>
<evidence type="ECO:0000256" key="4">
    <source>
        <dbReference type="ARBA" id="ARBA00010763"/>
    </source>
</evidence>
<evidence type="ECO:0000256" key="11">
    <source>
        <dbReference type="RuleBase" id="RU365090"/>
    </source>
</evidence>
<dbReference type="SMART" id="SM00852">
    <property type="entry name" value="MoCF_biosynth"/>
    <property type="match status" value="1"/>
</dbReference>
<evidence type="ECO:0000256" key="3">
    <source>
        <dbReference type="ARBA" id="ARBA00005046"/>
    </source>
</evidence>
<dbReference type="SUPFAM" id="SSF63882">
    <property type="entry name" value="MoeA N-terminal region -like"/>
    <property type="match status" value="1"/>
</dbReference>
<dbReference type="AlphaFoldDB" id="A0A1Z4ESK9"/>
<dbReference type="InterPro" id="IPR005110">
    <property type="entry name" value="MoeA_linker/N"/>
</dbReference>
<feature type="domain" description="MoaB/Mog" evidence="12">
    <location>
        <begin position="212"/>
        <end position="348"/>
    </location>
</feature>
<dbReference type="InterPro" id="IPR001453">
    <property type="entry name" value="MoaB/Mog_dom"/>
</dbReference>
<evidence type="ECO:0000256" key="2">
    <source>
        <dbReference type="ARBA" id="ARBA00002901"/>
    </source>
</evidence>
<protein>
    <recommendedName>
        <fullName evidence="11">Molybdopterin molybdenumtransferase</fullName>
        <ecNumber evidence="11">2.10.1.1</ecNumber>
    </recommendedName>
</protein>
<accession>A0A1Z4ESK9</accession>
<dbReference type="SUPFAM" id="SSF63867">
    <property type="entry name" value="MoeA C-terminal domain-like"/>
    <property type="match status" value="1"/>
</dbReference>
<name>A0A1Z4ESK9_9MYCO</name>
<dbReference type="EC" id="2.10.1.1" evidence="11"/>
<evidence type="ECO:0000256" key="1">
    <source>
        <dbReference type="ARBA" id="ARBA00001946"/>
    </source>
</evidence>
<dbReference type="GO" id="GO:0061599">
    <property type="term" value="F:molybdopterin molybdotransferase activity"/>
    <property type="evidence" value="ECO:0007669"/>
    <property type="project" value="UniProtKB-UniRule"/>
</dbReference>
<dbReference type="PANTHER" id="PTHR10192">
    <property type="entry name" value="MOLYBDOPTERIN BIOSYNTHESIS PROTEIN"/>
    <property type="match status" value="1"/>
</dbReference>
<comment type="catalytic activity">
    <reaction evidence="10">
        <text>adenylyl-molybdopterin + molybdate = Mo-molybdopterin + AMP + H(+)</text>
        <dbReference type="Rhea" id="RHEA:35047"/>
        <dbReference type="ChEBI" id="CHEBI:15378"/>
        <dbReference type="ChEBI" id="CHEBI:36264"/>
        <dbReference type="ChEBI" id="CHEBI:62727"/>
        <dbReference type="ChEBI" id="CHEBI:71302"/>
        <dbReference type="ChEBI" id="CHEBI:456215"/>
        <dbReference type="EC" id="2.10.1.1"/>
    </reaction>
</comment>
<evidence type="ECO:0000256" key="8">
    <source>
        <dbReference type="ARBA" id="ARBA00022842"/>
    </source>
</evidence>
<evidence type="ECO:0000313" key="14">
    <source>
        <dbReference type="Proteomes" id="UP000217954"/>
    </source>
</evidence>
<dbReference type="EMBL" id="AP018165">
    <property type="protein sequence ID" value="BAX95939.1"/>
    <property type="molecule type" value="Genomic_DNA"/>
</dbReference>
<dbReference type="Pfam" id="PF03454">
    <property type="entry name" value="MoeA_C"/>
    <property type="match status" value="1"/>
</dbReference>
<dbReference type="Gene3D" id="2.170.190.11">
    <property type="entry name" value="Molybdopterin biosynthesis moea protein, domain 3"/>
    <property type="match status" value="1"/>
</dbReference>
<dbReference type="InterPro" id="IPR036425">
    <property type="entry name" value="MoaB/Mog-like_dom_sf"/>
</dbReference>
<gene>
    <name evidence="13" type="ORF">MSTE_00598</name>
</gene>
<dbReference type="SUPFAM" id="SSF53218">
    <property type="entry name" value="Molybdenum cofactor biosynthesis proteins"/>
    <property type="match status" value="1"/>
</dbReference>
<keyword evidence="5 11" id="KW-0500">Molybdenum</keyword>
<comment type="cofactor">
    <cofactor evidence="1 11">
        <name>Mg(2+)</name>
        <dbReference type="ChEBI" id="CHEBI:18420"/>
    </cofactor>
</comment>
<comment type="pathway">
    <text evidence="3 11">Cofactor biosynthesis; molybdopterin biosynthesis.</text>
</comment>
<comment type="function">
    <text evidence="2 11">Catalyzes the insertion of molybdate into adenylated molybdopterin with the concomitant release of AMP.</text>
</comment>
<dbReference type="InterPro" id="IPR036688">
    <property type="entry name" value="MoeA_C_domain_IV_sf"/>
</dbReference>
<evidence type="ECO:0000256" key="6">
    <source>
        <dbReference type="ARBA" id="ARBA00022679"/>
    </source>
</evidence>
<evidence type="ECO:0000256" key="7">
    <source>
        <dbReference type="ARBA" id="ARBA00022723"/>
    </source>
</evidence>
<organism evidence="13 14">
    <name type="scientific">[Mycobacterium] stephanolepidis</name>
    <dbReference type="NCBI Taxonomy" id="1520670"/>
    <lineage>
        <taxon>Bacteria</taxon>
        <taxon>Bacillati</taxon>
        <taxon>Actinomycetota</taxon>
        <taxon>Actinomycetes</taxon>
        <taxon>Mycobacteriales</taxon>
        <taxon>Mycobacteriaceae</taxon>
        <taxon>Mycobacteroides</taxon>
    </lineage>
</organism>
<dbReference type="Proteomes" id="UP000217954">
    <property type="component" value="Chromosome"/>
</dbReference>
<dbReference type="FunFam" id="3.40.980.10:FF:000004">
    <property type="entry name" value="Molybdopterin molybdenumtransferase"/>
    <property type="match status" value="1"/>
</dbReference>
<keyword evidence="14" id="KW-1185">Reference proteome</keyword>
<dbReference type="Pfam" id="PF00994">
    <property type="entry name" value="MoCF_biosynth"/>
    <property type="match status" value="1"/>
</dbReference>
<evidence type="ECO:0000313" key="13">
    <source>
        <dbReference type="EMBL" id="BAX95939.1"/>
    </source>
</evidence>
<dbReference type="Gene3D" id="3.40.980.10">
    <property type="entry name" value="MoaB/Mog-like domain"/>
    <property type="match status" value="1"/>
</dbReference>
<keyword evidence="6 11" id="KW-0808">Transferase</keyword>
<keyword evidence="8 11" id="KW-0460">Magnesium</keyword>
<dbReference type="Pfam" id="PF03453">
    <property type="entry name" value="MoeA_N"/>
    <property type="match status" value="1"/>
</dbReference>
<dbReference type="GO" id="GO:0005829">
    <property type="term" value="C:cytosol"/>
    <property type="evidence" value="ECO:0007669"/>
    <property type="project" value="TreeGrafter"/>
</dbReference>
<dbReference type="NCBIfam" id="TIGR00177">
    <property type="entry name" value="molyb_syn"/>
    <property type="match status" value="1"/>
</dbReference>
<dbReference type="InterPro" id="IPR036135">
    <property type="entry name" value="MoeA_linker/N_sf"/>
</dbReference>
<comment type="similarity">
    <text evidence="4 11">Belongs to the MoeA family.</text>
</comment>
<dbReference type="InterPro" id="IPR005111">
    <property type="entry name" value="MoeA_C_domain_IV"/>
</dbReference>
<dbReference type="GO" id="GO:0006777">
    <property type="term" value="P:Mo-molybdopterin cofactor biosynthetic process"/>
    <property type="evidence" value="ECO:0007669"/>
    <property type="project" value="UniProtKB-UniRule"/>
</dbReference>
<evidence type="ECO:0000256" key="5">
    <source>
        <dbReference type="ARBA" id="ARBA00022505"/>
    </source>
</evidence>
<dbReference type="PANTHER" id="PTHR10192:SF5">
    <property type="entry name" value="GEPHYRIN"/>
    <property type="match status" value="1"/>
</dbReference>
<evidence type="ECO:0000259" key="12">
    <source>
        <dbReference type="SMART" id="SM00852"/>
    </source>
</evidence>
<keyword evidence="7 11" id="KW-0479">Metal-binding</keyword>
<dbReference type="Gene3D" id="3.90.105.10">
    <property type="entry name" value="Molybdopterin biosynthesis moea protein, domain 2"/>
    <property type="match status" value="1"/>
</dbReference>
<dbReference type="NCBIfam" id="NF045515">
    <property type="entry name" value="Glp_gephyrin"/>
    <property type="match status" value="1"/>
</dbReference>
<reference evidence="13 14" key="2">
    <citation type="journal article" date="2017" name="Int. J. Syst. Evol. Microbiol.">
        <title>Mycobacterium stephanolepidis sp. nov., a rapidly growing species related to Mycobacterium chelonae, isolated from marine teleost fish, Stephanolepis cirrhifer.</title>
        <authorList>
            <person name="Fukano H."/>
            <person name="Wada S."/>
            <person name="Kurata O."/>
            <person name="Katayama K."/>
            <person name="Fujiwara N."/>
            <person name="Hoshino Y."/>
        </authorList>
    </citation>
    <scope>NUCLEOTIDE SEQUENCE [LARGE SCALE GENOMIC DNA]</scope>
    <source>
        <strain evidence="13 14">NJB0901</strain>
    </source>
</reference>
<dbReference type="CDD" id="cd00887">
    <property type="entry name" value="MoeA"/>
    <property type="match status" value="1"/>
</dbReference>